<protein>
    <submittedName>
        <fullName evidence="2">Uncharacterized protein</fullName>
    </submittedName>
</protein>
<dbReference type="AlphaFoldDB" id="A0AAW0CH89"/>
<accession>A0AAW0CH89</accession>
<feature type="region of interest" description="Disordered" evidence="1">
    <location>
        <begin position="150"/>
        <end position="224"/>
    </location>
</feature>
<sequence length="685" mass="73990">MSMITLSANIAPLKAVFFCPLIIVFSTITSPAQCLVWTVQVTLAKTLTLLTMSVPSAYHFAAHSNASFQSSICILCNHPVDRHAPRIQSQLPPRGGCPDTGCVRYQPASEFYEANTPCARIVYRLPDGSPTTEGTPCGRVYRSHKALPQAQSTLPAPAHAQAQRTPAPSIISDGVGGRAQPWVNPNRTTDRSNDRSTTNDRRVEAARRHATSNPMFAGKSKGGGDMIRLARQSQPLFSKAVSRKGKGKVKDDRQEISIMFMPEGGKSRISVEHLQPGGYRPPLNGHLLVHDDDMLPLGNQLELAGLRWTVRVQEDDNILQQINDSIVEHLASRESATWWDILAEVMKHCKKVKNTFGFDQPTLIVGPRFGPLVMDGHWCIGPKILLGTGGPRVMLNANDPQWDDLSELSCLAECSEVKNPVEPLHHVMYRAIGVDPVAPTTSGPTAASSSNTTLSTSNSSSSSTPLVSSTPVYVLSDDDDDDAPQWTNSLQNRNGGADSEFDDAEITRALQASLVTHRAEQSLRAGLTTEGASSSLTVATSNDTTPSVLGRRTRSPSPDLPLEARSVRQRLPDATRVLAEPSVLATLSSFPSTNSTITVPSIPPSPSNSHELKTLLRELKGDAVRSDHLSVQGDENVTTQQAARAFVYALIRHYGDASSPALTGSSVTIGLPRTPHGWLETPYIG</sequence>
<feature type="compositionally biased region" description="Polar residues" evidence="1">
    <location>
        <begin position="485"/>
        <end position="494"/>
    </location>
</feature>
<dbReference type="Proteomes" id="UP001383192">
    <property type="component" value="Unassembled WGS sequence"/>
</dbReference>
<proteinExistence type="predicted"/>
<reference evidence="2 3" key="1">
    <citation type="submission" date="2024-01" db="EMBL/GenBank/DDBJ databases">
        <title>A draft genome for a cacao thread blight-causing isolate of Paramarasmius palmivorus.</title>
        <authorList>
            <person name="Baruah I.K."/>
            <person name="Bukari Y."/>
            <person name="Amoako-Attah I."/>
            <person name="Meinhardt L.W."/>
            <person name="Bailey B.A."/>
            <person name="Cohen S.P."/>
        </authorList>
    </citation>
    <scope>NUCLEOTIDE SEQUENCE [LARGE SCALE GENOMIC DNA]</scope>
    <source>
        <strain evidence="2 3">GH-12</strain>
    </source>
</reference>
<feature type="compositionally biased region" description="Low complexity" evidence="1">
    <location>
        <begin position="440"/>
        <end position="472"/>
    </location>
</feature>
<evidence type="ECO:0000313" key="3">
    <source>
        <dbReference type="Proteomes" id="UP001383192"/>
    </source>
</evidence>
<evidence type="ECO:0000313" key="2">
    <source>
        <dbReference type="EMBL" id="KAK7037434.1"/>
    </source>
</evidence>
<gene>
    <name evidence="2" type="ORF">VNI00_011185</name>
</gene>
<feature type="region of interest" description="Disordered" evidence="1">
    <location>
        <begin position="440"/>
        <end position="499"/>
    </location>
</feature>
<keyword evidence="3" id="KW-1185">Reference proteome</keyword>
<dbReference type="EMBL" id="JAYKXP010000047">
    <property type="protein sequence ID" value="KAK7037434.1"/>
    <property type="molecule type" value="Genomic_DNA"/>
</dbReference>
<organism evidence="2 3">
    <name type="scientific">Paramarasmius palmivorus</name>
    <dbReference type="NCBI Taxonomy" id="297713"/>
    <lineage>
        <taxon>Eukaryota</taxon>
        <taxon>Fungi</taxon>
        <taxon>Dikarya</taxon>
        <taxon>Basidiomycota</taxon>
        <taxon>Agaricomycotina</taxon>
        <taxon>Agaricomycetes</taxon>
        <taxon>Agaricomycetidae</taxon>
        <taxon>Agaricales</taxon>
        <taxon>Marasmiineae</taxon>
        <taxon>Marasmiaceae</taxon>
        <taxon>Paramarasmius</taxon>
    </lineage>
</organism>
<feature type="compositionally biased region" description="Basic and acidic residues" evidence="1">
    <location>
        <begin position="188"/>
        <end position="207"/>
    </location>
</feature>
<comment type="caution">
    <text evidence="2">The sequence shown here is derived from an EMBL/GenBank/DDBJ whole genome shotgun (WGS) entry which is preliminary data.</text>
</comment>
<feature type="compositionally biased region" description="Polar residues" evidence="1">
    <location>
        <begin position="530"/>
        <end position="547"/>
    </location>
</feature>
<feature type="region of interest" description="Disordered" evidence="1">
    <location>
        <begin position="527"/>
        <end position="560"/>
    </location>
</feature>
<name>A0AAW0CH89_9AGAR</name>
<evidence type="ECO:0000256" key="1">
    <source>
        <dbReference type="SAM" id="MobiDB-lite"/>
    </source>
</evidence>